<feature type="signal peptide" evidence="2">
    <location>
        <begin position="1"/>
        <end position="19"/>
    </location>
</feature>
<organism evidence="3 4">
    <name type="scientific">Dryococelus australis</name>
    <dbReference type="NCBI Taxonomy" id="614101"/>
    <lineage>
        <taxon>Eukaryota</taxon>
        <taxon>Metazoa</taxon>
        <taxon>Ecdysozoa</taxon>
        <taxon>Arthropoda</taxon>
        <taxon>Hexapoda</taxon>
        <taxon>Insecta</taxon>
        <taxon>Pterygota</taxon>
        <taxon>Neoptera</taxon>
        <taxon>Polyneoptera</taxon>
        <taxon>Phasmatodea</taxon>
        <taxon>Verophasmatodea</taxon>
        <taxon>Anareolatae</taxon>
        <taxon>Phasmatidae</taxon>
        <taxon>Eurycanthinae</taxon>
        <taxon>Dryococelus</taxon>
    </lineage>
</organism>
<keyword evidence="4" id="KW-1185">Reference proteome</keyword>
<comment type="caution">
    <text evidence="3">The sequence shown here is derived from an EMBL/GenBank/DDBJ whole genome shotgun (WGS) entry which is preliminary data.</text>
</comment>
<dbReference type="InterPro" id="IPR052338">
    <property type="entry name" value="Transposase_5"/>
</dbReference>
<keyword evidence="2" id="KW-0732">Signal</keyword>
<reference evidence="3 4" key="1">
    <citation type="submission" date="2023-02" db="EMBL/GenBank/DDBJ databases">
        <title>LHISI_Scaffold_Assembly.</title>
        <authorList>
            <person name="Stuart O.P."/>
            <person name="Cleave R."/>
            <person name="Magrath M.J.L."/>
            <person name="Mikheyev A.S."/>
        </authorList>
    </citation>
    <scope>NUCLEOTIDE SEQUENCE [LARGE SCALE GENOMIC DNA]</scope>
    <source>
        <strain evidence="3">Daus_M_001</strain>
        <tissue evidence="3">Leg muscle</tissue>
    </source>
</reference>
<dbReference type="PANTHER" id="PTHR23022:SF135">
    <property type="entry name" value="SI:DKEY-77F5.3"/>
    <property type="match status" value="1"/>
</dbReference>
<name>A0ABQ9HMQ0_9NEOP</name>
<evidence type="ECO:0000256" key="2">
    <source>
        <dbReference type="SAM" id="SignalP"/>
    </source>
</evidence>
<sequence length="641" mass="73697">MKGITVCFMLLLTCFTALAQDESVLQDEVDKNSIELSSVPKRTPRRKVNRVRILVGVALGLSHVGIVPDEFSRRSTVPPPAPAFRSFSILTSLHSLKFPIRMNTEAYCNILDNEMLPTLWRFCGMDQCYFQDDNPRCHVSRATMQWYADNNVRRLDWPAQSPDLNPIELLWDELDRRVRARQARPISTAQLMEWLQEEWRRIPVDVVQTLVESMPDRMAAVIAARAGKRKISEKTHQPAALSENPGATPAGNRTIFVLVGDERFIRYATAAPYDFIKTLTPKLSSARPLSVQFWPPSGTGMRRRRSSIKRPPASSSTLESIGQRTRVVFCRSSDMAGTGFEDVLDLERVIAELGWRLIAPEHDTPRLEKQQRQRFRLKFSNVGVMTVRLASHSSTEHDTPRLEKQQRQRLRLKFSNVGVMTVRLASHSSTEHDTPRLEKQQRQRFRLKFSNVGVMTVRLASHSSTEHDTPRLEKQQRQRLRLKFSNVGVMTARLASHSSTEHDTPRLEKQQRQRFRLKFSNVGVMTVRLASHSSTEHDTPRLEKQQRQRLRLKFSNVGVMTVRLASHSSTEHDTPRLEKQQRHRRKHFEPQCLSELCDSGVSWRNYFALTSLGITPLAELLMSDHHHSDIFSFANCFVLED</sequence>
<dbReference type="Proteomes" id="UP001159363">
    <property type="component" value="Chromosome X"/>
</dbReference>
<accession>A0ABQ9HMQ0</accession>
<protein>
    <recommendedName>
        <fullName evidence="5">Tc1-like transposase DDE domain-containing protein</fullName>
    </recommendedName>
</protein>
<dbReference type="InterPro" id="IPR036397">
    <property type="entry name" value="RNaseH_sf"/>
</dbReference>
<gene>
    <name evidence="3" type="ORF">PR048_011858</name>
</gene>
<dbReference type="PANTHER" id="PTHR23022">
    <property type="entry name" value="TRANSPOSABLE ELEMENT-RELATED"/>
    <property type="match status" value="1"/>
</dbReference>
<feature type="chain" id="PRO_5045907448" description="Tc1-like transposase DDE domain-containing protein" evidence="2">
    <location>
        <begin position="20"/>
        <end position="641"/>
    </location>
</feature>
<dbReference type="Gene3D" id="3.30.420.10">
    <property type="entry name" value="Ribonuclease H-like superfamily/Ribonuclease H"/>
    <property type="match status" value="1"/>
</dbReference>
<dbReference type="EMBL" id="JARBHB010000004">
    <property type="protein sequence ID" value="KAJ8885660.1"/>
    <property type="molecule type" value="Genomic_DNA"/>
</dbReference>
<proteinExistence type="predicted"/>
<evidence type="ECO:0000256" key="1">
    <source>
        <dbReference type="SAM" id="MobiDB-lite"/>
    </source>
</evidence>
<feature type="region of interest" description="Disordered" evidence="1">
    <location>
        <begin position="294"/>
        <end position="317"/>
    </location>
</feature>
<evidence type="ECO:0000313" key="4">
    <source>
        <dbReference type="Proteomes" id="UP001159363"/>
    </source>
</evidence>
<evidence type="ECO:0000313" key="3">
    <source>
        <dbReference type="EMBL" id="KAJ8885660.1"/>
    </source>
</evidence>
<evidence type="ECO:0008006" key="5">
    <source>
        <dbReference type="Google" id="ProtNLM"/>
    </source>
</evidence>